<dbReference type="InterPro" id="IPR001584">
    <property type="entry name" value="Integrase_cat-core"/>
</dbReference>
<protein>
    <recommendedName>
        <fullName evidence="1">Integrase catalytic domain-containing protein</fullName>
    </recommendedName>
</protein>
<reference evidence="3" key="1">
    <citation type="submission" date="2021-02" db="EMBL/GenBank/DDBJ databases">
        <authorList>
            <person name="Nowell W R."/>
        </authorList>
    </citation>
    <scope>NUCLEOTIDE SEQUENCE</scope>
</reference>
<gene>
    <name evidence="3" type="ORF">JXQ802_LOCUS50861</name>
    <name evidence="2" type="ORF">PYM288_LOCUS34675</name>
</gene>
<proteinExistence type="predicted"/>
<dbReference type="FunFam" id="1.10.340.70:FF:000001">
    <property type="entry name" value="Retrovirus-related Pol polyprotein from transposon gypsy-like Protein"/>
    <property type="match status" value="1"/>
</dbReference>
<dbReference type="InterPro" id="IPR036397">
    <property type="entry name" value="RNaseH_sf"/>
</dbReference>
<dbReference type="Gene3D" id="1.10.340.70">
    <property type="match status" value="1"/>
</dbReference>
<feature type="domain" description="Integrase catalytic" evidence="1">
    <location>
        <begin position="193"/>
        <end position="299"/>
    </location>
</feature>
<evidence type="ECO:0000313" key="4">
    <source>
        <dbReference type="Proteomes" id="UP000663870"/>
    </source>
</evidence>
<sequence>MDLSFSSLNNNLIPLKITTAITRAQAKLQQQAMATPSITLMDEKINELIPQGKVAIDEEPIIKPSDENPNKIIPCDMNDLRKLQEEDKKTQEIKKNIKNKKYYCIEDGILFRKQQLPLPPVPYVPAGRIRADILKIYHDTPANGAHFGRDKITRKIQERYYWPTMIADIRNHINSCLPCTQNNYRSQKSPGKLKPIPPPEGIWKLLSMDFHDPITPTSKQGNRYIISLTEVLSKFVITKAVRDCSATTAVKFLINDVILKYGTLTCILTDNGTHFTSQVMNKLFKNLGVTHLYSTVYHP</sequence>
<dbReference type="Pfam" id="PF17921">
    <property type="entry name" value="Integrase_H2C2"/>
    <property type="match status" value="1"/>
</dbReference>
<evidence type="ECO:0000313" key="2">
    <source>
        <dbReference type="EMBL" id="CAF1398038.1"/>
    </source>
</evidence>
<dbReference type="Gene3D" id="3.30.420.10">
    <property type="entry name" value="Ribonuclease H-like superfamily/Ribonuclease H"/>
    <property type="match status" value="1"/>
</dbReference>
<dbReference type="Proteomes" id="UP000663854">
    <property type="component" value="Unassembled WGS sequence"/>
</dbReference>
<keyword evidence="4" id="KW-1185">Reference proteome</keyword>
<dbReference type="InterPro" id="IPR050951">
    <property type="entry name" value="Retrovirus_Pol_polyprotein"/>
</dbReference>
<evidence type="ECO:0000313" key="3">
    <source>
        <dbReference type="EMBL" id="CAF1623299.1"/>
    </source>
</evidence>
<dbReference type="InterPro" id="IPR012337">
    <property type="entry name" value="RNaseH-like_sf"/>
</dbReference>
<dbReference type="GO" id="GO:0015074">
    <property type="term" value="P:DNA integration"/>
    <property type="evidence" value="ECO:0007669"/>
    <property type="project" value="InterPro"/>
</dbReference>
<dbReference type="PANTHER" id="PTHR37984">
    <property type="entry name" value="PROTEIN CBG26694"/>
    <property type="match status" value="1"/>
</dbReference>
<evidence type="ECO:0000259" key="1">
    <source>
        <dbReference type="PROSITE" id="PS50994"/>
    </source>
</evidence>
<dbReference type="GO" id="GO:0003676">
    <property type="term" value="F:nucleic acid binding"/>
    <property type="evidence" value="ECO:0007669"/>
    <property type="project" value="InterPro"/>
</dbReference>
<dbReference type="InterPro" id="IPR041588">
    <property type="entry name" value="Integrase_H2C2"/>
</dbReference>
<dbReference type="EMBL" id="CAJNOL010006926">
    <property type="protein sequence ID" value="CAF1623299.1"/>
    <property type="molecule type" value="Genomic_DNA"/>
</dbReference>
<dbReference type="SUPFAM" id="SSF53098">
    <property type="entry name" value="Ribonuclease H-like"/>
    <property type="match status" value="1"/>
</dbReference>
<dbReference type="Proteomes" id="UP000663870">
    <property type="component" value="Unassembled WGS sequence"/>
</dbReference>
<dbReference type="PANTHER" id="PTHR37984:SF15">
    <property type="entry name" value="INTEGRASE CATALYTIC DOMAIN-CONTAINING PROTEIN"/>
    <property type="match status" value="1"/>
</dbReference>
<dbReference type="AlphaFoldDB" id="A0A816CH01"/>
<dbReference type="Pfam" id="PF00665">
    <property type="entry name" value="rve"/>
    <property type="match status" value="1"/>
</dbReference>
<dbReference type="PROSITE" id="PS50994">
    <property type="entry name" value="INTEGRASE"/>
    <property type="match status" value="1"/>
</dbReference>
<organism evidence="3 4">
    <name type="scientific">Rotaria sordida</name>
    <dbReference type="NCBI Taxonomy" id="392033"/>
    <lineage>
        <taxon>Eukaryota</taxon>
        <taxon>Metazoa</taxon>
        <taxon>Spiralia</taxon>
        <taxon>Gnathifera</taxon>
        <taxon>Rotifera</taxon>
        <taxon>Eurotatoria</taxon>
        <taxon>Bdelloidea</taxon>
        <taxon>Philodinida</taxon>
        <taxon>Philodinidae</taxon>
        <taxon>Rotaria</taxon>
    </lineage>
</organism>
<name>A0A816CH01_9BILA</name>
<dbReference type="EMBL" id="CAJNOH010005435">
    <property type="protein sequence ID" value="CAF1398038.1"/>
    <property type="molecule type" value="Genomic_DNA"/>
</dbReference>
<comment type="caution">
    <text evidence="3">The sequence shown here is derived from an EMBL/GenBank/DDBJ whole genome shotgun (WGS) entry which is preliminary data.</text>
</comment>
<accession>A0A816CH01</accession>